<proteinExistence type="inferred from homology"/>
<accession>A0ABV4BIM9</accession>
<keyword evidence="2 4" id="KW-0547">Nucleotide-binding</keyword>
<dbReference type="SUPFAM" id="SSF52540">
    <property type="entry name" value="P-loop containing nucleoside triphosphate hydrolases"/>
    <property type="match status" value="1"/>
</dbReference>
<evidence type="ECO:0000256" key="1">
    <source>
        <dbReference type="ARBA" id="ARBA00006914"/>
    </source>
</evidence>
<reference evidence="6 7" key="1">
    <citation type="submission" date="2024-08" db="EMBL/GenBank/DDBJ databases">
        <title>Clostridium lapicellarii sp. nov., and Clostridium renhuaiense sp. nov., two species isolated from the mud in a fermentation cellar used for producing sauce-flavour Chinese liquors.</title>
        <authorList>
            <person name="Yang F."/>
            <person name="Wang H."/>
            <person name="Chen L.Q."/>
            <person name="Zhou N."/>
            <person name="Lu J.J."/>
            <person name="Pu X.X."/>
            <person name="Wan B."/>
            <person name="Wang L."/>
            <person name="Liu S.J."/>
        </authorList>
    </citation>
    <scope>NUCLEOTIDE SEQUENCE [LARGE SCALE GENOMIC DNA]</scope>
    <source>
        <strain evidence="6 7">MT-5</strain>
    </source>
</reference>
<evidence type="ECO:0000313" key="7">
    <source>
        <dbReference type="Proteomes" id="UP001564657"/>
    </source>
</evidence>
<keyword evidence="7" id="KW-1185">Reference proteome</keyword>
<dbReference type="InterPro" id="IPR003593">
    <property type="entry name" value="AAA+_ATPase"/>
</dbReference>
<protein>
    <submittedName>
        <fullName evidence="6">AAA family ATPase</fullName>
    </submittedName>
</protein>
<sequence length="379" mass="42841">MKSGLIENLIAAHCSGDESKFIEALNKLVNDEEKKGNMPTALRLKRAYENKKKSESTVMKFSPSMTTFSSQMNIPRDKDNLLELYEIVQSETSFGDVILPDNQKKILEQIILEQKNSEKLLKHNMSPINRVLLCGPPGCGKTMTAYALGHELNLPIAYVRLDGLVSSYLGQTSTNLRKVFDSVKNQRIVLFLDEFDAIAKKRDDSNELGELKRVVTTLLQNFDNMPTNVFLIAATNHEHLLDSAIWRRFNVVITLELPNEEQRRILIERGISKYNIESKIDYKAIAKVSEGINGSQLEELATAAAKKYLIDKKLKTEDVMSMLIQQLTKFSDSSNESMKVICDMLDRGVSLRAAAKAMGISHNTLDYQVKKYRGELDNE</sequence>
<keyword evidence="3 4" id="KW-0067">ATP-binding</keyword>
<dbReference type="InterPro" id="IPR003960">
    <property type="entry name" value="ATPase_AAA_CS"/>
</dbReference>
<dbReference type="Pfam" id="PF00004">
    <property type="entry name" value="AAA"/>
    <property type="match status" value="1"/>
</dbReference>
<dbReference type="Gene3D" id="1.10.8.60">
    <property type="match status" value="1"/>
</dbReference>
<evidence type="ECO:0000256" key="4">
    <source>
        <dbReference type="RuleBase" id="RU003651"/>
    </source>
</evidence>
<dbReference type="PROSITE" id="PS00674">
    <property type="entry name" value="AAA"/>
    <property type="match status" value="1"/>
</dbReference>
<dbReference type="PANTHER" id="PTHR23073">
    <property type="entry name" value="26S PROTEASOME REGULATORY SUBUNIT"/>
    <property type="match status" value="1"/>
</dbReference>
<evidence type="ECO:0000256" key="2">
    <source>
        <dbReference type="ARBA" id="ARBA00022741"/>
    </source>
</evidence>
<dbReference type="EMBL" id="JBGEWD010000001">
    <property type="protein sequence ID" value="MEY7998626.1"/>
    <property type="molecule type" value="Genomic_DNA"/>
</dbReference>
<dbReference type="Gene3D" id="3.40.50.300">
    <property type="entry name" value="P-loop containing nucleotide triphosphate hydrolases"/>
    <property type="match status" value="1"/>
</dbReference>
<dbReference type="InterPro" id="IPR027417">
    <property type="entry name" value="P-loop_NTPase"/>
</dbReference>
<dbReference type="InterPro" id="IPR003959">
    <property type="entry name" value="ATPase_AAA_core"/>
</dbReference>
<dbReference type="InterPro" id="IPR050221">
    <property type="entry name" value="26S_Proteasome_ATPase"/>
</dbReference>
<feature type="domain" description="AAA+ ATPase" evidence="5">
    <location>
        <begin position="127"/>
        <end position="259"/>
    </location>
</feature>
<dbReference type="CDD" id="cd19481">
    <property type="entry name" value="RecA-like_protease"/>
    <property type="match status" value="1"/>
</dbReference>
<dbReference type="SMART" id="SM00382">
    <property type="entry name" value="AAA"/>
    <property type="match status" value="1"/>
</dbReference>
<gene>
    <name evidence="6" type="ORF">AB8U03_00170</name>
</gene>
<evidence type="ECO:0000313" key="6">
    <source>
        <dbReference type="EMBL" id="MEY7998626.1"/>
    </source>
</evidence>
<dbReference type="RefSeq" id="WP_369702524.1">
    <property type="nucleotide sequence ID" value="NZ_JBGEWD010000001.1"/>
</dbReference>
<name>A0ABV4BIM9_9CLOT</name>
<evidence type="ECO:0000256" key="3">
    <source>
        <dbReference type="ARBA" id="ARBA00022840"/>
    </source>
</evidence>
<dbReference type="Proteomes" id="UP001564657">
    <property type="component" value="Unassembled WGS sequence"/>
</dbReference>
<comment type="caution">
    <text evidence="6">The sequence shown here is derived from an EMBL/GenBank/DDBJ whole genome shotgun (WGS) entry which is preliminary data.</text>
</comment>
<organism evidence="6 7">
    <name type="scientific">Clostridium moutaii</name>
    <dbReference type="NCBI Taxonomy" id="3240932"/>
    <lineage>
        <taxon>Bacteria</taxon>
        <taxon>Bacillati</taxon>
        <taxon>Bacillota</taxon>
        <taxon>Clostridia</taxon>
        <taxon>Eubacteriales</taxon>
        <taxon>Clostridiaceae</taxon>
        <taxon>Clostridium</taxon>
    </lineage>
</organism>
<evidence type="ECO:0000259" key="5">
    <source>
        <dbReference type="SMART" id="SM00382"/>
    </source>
</evidence>
<comment type="similarity">
    <text evidence="1 4">Belongs to the AAA ATPase family.</text>
</comment>